<dbReference type="Gene3D" id="1.25.40.10">
    <property type="entry name" value="Tetratricopeptide repeat domain"/>
    <property type="match status" value="1"/>
</dbReference>
<proteinExistence type="predicted"/>
<dbReference type="InterPro" id="IPR011990">
    <property type="entry name" value="TPR-like_helical_dom_sf"/>
</dbReference>
<dbReference type="OrthoDB" id="3798067at2759"/>
<reference evidence="2" key="1">
    <citation type="journal article" date="2020" name="Stud. Mycol.">
        <title>101 Dothideomycetes genomes: a test case for predicting lifestyles and emergence of pathogens.</title>
        <authorList>
            <person name="Haridas S."/>
            <person name="Albert R."/>
            <person name="Binder M."/>
            <person name="Bloem J."/>
            <person name="Labutti K."/>
            <person name="Salamov A."/>
            <person name="Andreopoulos B."/>
            <person name="Baker S."/>
            <person name="Barry K."/>
            <person name="Bills G."/>
            <person name="Bluhm B."/>
            <person name="Cannon C."/>
            <person name="Castanera R."/>
            <person name="Culley D."/>
            <person name="Daum C."/>
            <person name="Ezra D."/>
            <person name="Gonzalez J."/>
            <person name="Henrissat B."/>
            <person name="Kuo A."/>
            <person name="Liang C."/>
            <person name="Lipzen A."/>
            <person name="Lutzoni F."/>
            <person name="Magnuson J."/>
            <person name="Mondo S."/>
            <person name="Nolan M."/>
            <person name="Ohm R."/>
            <person name="Pangilinan J."/>
            <person name="Park H.-J."/>
            <person name="Ramirez L."/>
            <person name="Alfaro M."/>
            <person name="Sun H."/>
            <person name="Tritt A."/>
            <person name="Yoshinaga Y."/>
            <person name="Zwiers L.-H."/>
            <person name="Turgeon B."/>
            <person name="Goodwin S."/>
            <person name="Spatafora J."/>
            <person name="Crous P."/>
            <person name="Grigoriev I."/>
        </authorList>
    </citation>
    <scope>NUCLEOTIDE SEQUENCE</scope>
    <source>
        <strain evidence="2">CBS 109.77</strain>
    </source>
</reference>
<dbReference type="InterPro" id="IPR053185">
    <property type="entry name" value="SET_domain_protein"/>
</dbReference>
<dbReference type="Pfam" id="PF00856">
    <property type="entry name" value="SET"/>
    <property type="match status" value="1"/>
</dbReference>
<dbReference type="SUPFAM" id="SSF82199">
    <property type="entry name" value="SET domain"/>
    <property type="match status" value="1"/>
</dbReference>
<dbReference type="PROSITE" id="PS50280">
    <property type="entry name" value="SET"/>
    <property type="match status" value="1"/>
</dbReference>
<dbReference type="PANTHER" id="PTHR47332:SF6">
    <property type="entry name" value="SET DOMAIN-CONTAINING PROTEIN"/>
    <property type="match status" value="1"/>
</dbReference>
<dbReference type="InterPro" id="IPR046341">
    <property type="entry name" value="SET_dom_sf"/>
</dbReference>
<dbReference type="PANTHER" id="PTHR47332">
    <property type="entry name" value="SET DOMAIN-CONTAINING PROTEIN 5"/>
    <property type="match status" value="1"/>
</dbReference>
<evidence type="ECO:0000313" key="2">
    <source>
        <dbReference type="EMBL" id="KAF2791339.1"/>
    </source>
</evidence>
<dbReference type="Gene3D" id="2.170.270.10">
    <property type="entry name" value="SET domain"/>
    <property type="match status" value="1"/>
</dbReference>
<dbReference type="AlphaFoldDB" id="A0A6A6X4V1"/>
<sequence length="330" mass="37187">MSDPMYRIGDSRISGHGLIALSNIQANTVILEEAPLLHINTERASENFDLDAFLADETGQQSTIIQSGMHALNRSNRAAWDHFRNLQSGFRTRARTSVQDIGRVRRNAFSYDFQGQKWITAYHAICKANHSCRPHAVVDIAASGDNRGSARLIATTFIPADTEILIEYVVDDFFLRPTAQRQAELQPQYDFQCACLDCTNPAVSDPIRARMEGYAKDLKFPGLAWDRATETNQFLRAEGLTWQDLLDTAKAYISDLEKFGMIDPRLYGVYAWCARFYYDRGANEHAHRYSSQALGVIAQFFEGADTEGMGNIFAKTSASSMISRYRFNSM</sequence>
<keyword evidence="3" id="KW-1185">Reference proteome</keyword>
<dbReference type="EMBL" id="MU002024">
    <property type="protein sequence ID" value="KAF2791339.1"/>
    <property type="molecule type" value="Genomic_DNA"/>
</dbReference>
<accession>A0A6A6X4V1</accession>
<evidence type="ECO:0000313" key="3">
    <source>
        <dbReference type="Proteomes" id="UP000799757"/>
    </source>
</evidence>
<gene>
    <name evidence="2" type="ORF">K505DRAFT_419213</name>
</gene>
<dbReference type="InterPro" id="IPR001214">
    <property type="entry name" value="SET_dom"/>
</dbReference>
<protein>
    <recommendedName>
        <fullName evidence="1">SET domain-containing protein</fullName>
    </recommendedName>
</protein>
<evidence type="ECO:0000259" key="1">
    <source>
        <dbReference type="PROSITE" id="PS50280"/>
    </source>
</evidence>
<name>A0A6A6X4V1_9PLEO</name>
<dbReference type="SMART" id="SM00317">
    <property type="entry name" value="SET"/>
    <property type="match status" value="1"/>
</dbReference>
<feature type="domain" description="SET" evidence="1">
    <location>
        <begin position="1"/>
        <end position="169"/>
    </location>
</feature>
<dbReference type="Proteomes" id="UP000799757">
    <property type="component" value="Unassembled WGS sequence"/>
</dbReference>
<organism evidence="2 3">
    <name type="scientific">Melanomma pulvis-pyrius CBS 109.77</name>
    <dbReference type="NCBI Taxonomy" id="1314802"/>
    <lineage>
        <taxon>Eukaryota</taxon>
        <taxon>Fungi</taxon>
        <taxon>Dikarya</taxon>
        <taxon>Ascomycota</taxon>
        <taxon>Pezizomycotina</taxon>
        <taxon>Dothideomycetes</taxon>
        <taxon>Pleosporomycetidae</taxon>
        <taxon>Pleosporales</taxon>
        <taxon>Melanommataceae</taxon>
        <taxon>Melanomma</taxon>
    </lineage>
</organism>